<reference evidence="1 2" key="1">
    <citation type="submission" date="2022-03" db="EMBL/GenBank/DDBJ databases">
        <title>Novel taxa within the pig intestine.</title>
        <authorList>
            <person name="Wylensek D."/>
            <person name="Bishof K."/>
            <person name="Afrizal A."/>
            <person name="Clavel T."/>
        </authorList>
    </citation>
    <scope>NUCLEOTIDE SEQUENCE [LARGE SCALE GENOMIC DNA]</scope>
    <source>
        <strain evidence="1 2">CLA-KB-P66</strain>
    </source>
</reference>
<proteinExistence type="predicted"/>
<keyword evidence="2" id="KW-1185">Reference proteome</keyword>
<gene>
    <name evidence="1" type="ORF">MOX91_03540</name>
</gene>
<comment type="caution">
    <text evidence="1">The sequence shown here is derived from an EMBL/GenBank/DDBJ whole genome shotgun (WGS) entry which is preliminary data.</text>
</comment>
<dbReference type="RefSeq" id="WP_370396699.1">
    <property type="nucleotide sequence ID" value="NZ_JALBUT010000003.1"/>
</dbReference>
<dbReference type="EMBL" id="JALBUT010000003">
    <property type="protein sequence ID" value="MDX8415251.1"/>
    <property type="molecule type" value="Genomic_DNA"/>
</dbReference>
<name>A0ABU4WFB2_9BACT</name>
<accession>A0ABU4WFB2</accession>
<organism evidence="1 2">
    <name type="scientific">Intestinicryptomonas porci</name>
    <dbReference type="NCBI Taxonomy" id="2926320"/>
    <lineage>
        <taxon>Bacteria</taxon>
        <taxon>Pseudomonadati</taxon>
        <taxon>Verrucomicrobiota</taxon>
        <taxon>Opitutia</taxon>
        <taxon>Opitutales</taxon>
        <taxon>Intestinicryptomonaceae</taxon>
        <taxon>Intestinicryptomonas</taxon>
    </lineage>
</organism>
<evidence type="ECO:0000313" key="2">
    <source>
        <dbReference type="Proteomes" id="UP001275932"/>
    </source>
</evidence>
<protein>
    <submittedName>
        <fullName evidence="1">Uncharacterized protein</fullName>
    </submittedName>
</protein>
<sequence length="312" mass="35022">MKVLSPLDCYLELPSENELDGGETFFDLIKSAELYASGRSALRAAFPFLKKSGIKTIFLPEPICPSLPIFFKGFFEVKTYSENHIETLSLKASEAILFMDFFGASDQAEIESWILKNPQTFSILDATFAPFSEWATHSAANCVFASLRKLLPIPDGAYLKLKGEKPRKIAVLPSTSMPDFAGDILSAMTLKTLAKKAGGIEDKAYRKLFMKGEEKLFNSKAVCRISPFSFEMLKKLNVSEILKKRANMISDFEKSENLKKLNCKTILPRDGKSAFSPAIIIENEAEFELARKMFATSHNRPAAYWNKPDFNF</sequence>
<evidence type="ECO:0000313" key="1">
    <source>
        <dbReference type="EMBL" id="MDX8415251.1"/>
    </source>
</evidence>
<dbReference type="Proteomes" id="UP001275932">
    <property type="component" value="Unassembled WGS sequence"/>
</dbReference>